<sequence length="128" mass="14185">MSSSDNRQGTIPKHKPTQGQRRAGNNKRSGTTKEIFELIDDMLGEGVMGFIESSGQRRVGVLNGVGKLVVTSHCTKSFLNLFKISYERGESRTGGAIWRDIVRAFNRRNFGFGLKACLLNPTILIKNV</sequence>
<evidence type="ECO:0000313" key="3">
    <source>
        <dbReference type="Proteomes" id="UP000823775"/>
    </source>
</evidence>
<evidence type="ECO:0000313" key="2">
    <source>
        <dbReference type="EMBL" id="MCD9640837.1"/>
    </source>
</evidence>
<proteinExistence type="predicted"/>
<protein>
    <submittedName>
        <fullName evidence="2">Uncharacterized protein</fullName>
    </submittedName>
</protein>
<name>A0ABS8V388_DATST</name>
<reference evidence="2 3" key="1">
    <citation type="journal article" date="2021" name="BMC Genomics">
        <title>Datura genome reveals duplications of psychoactive alkaloid biosynthetic genes and high mutation rate following tissue culture.</title>
        <authorList>
            <person name="Rajewski A."/>
            <person name="Carter-House D."/>
            <person name="Stajich J."/>
            <person name="Litt A."/>
        </authorList>
    </citation>
    <scope>NUCLEOTIDE SEQUENCE [LARGE SCALE GENOMIC DNA]</scope>
    <source>
        <strain evidence="2">AR-01</strain>
    </source>
</reference>
<evidence type="ECO:0000256" key="1">
    <source>
        <dbReference type="SAM" id="MobiDB-lite"/>
    </source>
</evidence>
<gene>
    <name evidence="2" type="ORF">HAX54_026542</name>
</gene>
<dbReference type="EMBL" id="JACEIK010003220">
    <property type="protein sequence ID" value="MCD9640837.1"/>
    <property type="molecule type" value="Genomic_DNA"/>
</dbReference>
<accession>A0ABS8V388</accession>
<feature type="region of interest" description="Disordered" evidence="1">
    <location>
        <begin position="1"/>
        <end position="32"/>
    </location>
</feature>
<organism evidence="2 3">
    <name type="scientific">Datura stramonium</name>
    <name type="common">Jimsonweed</name>
    <name type="synonym">Common thornapple</name>
    <dbReference type="NCBI Taxonomy" id="4076"/>
    <lineage>
        <taxon>Eukaryota</taxon>
        <taxon>Viridiplantae</taxon>
        <taxon>Streptophyta</taxon>
        <taxon>Embryophyta</taxon>
        <taxon>Tracheophyta</taxon>
        <taxon>Spermatophyta</taxon>
        <taxon>Magnoliopsida</taxon>
        <taxon>eudicotyledons</taxon>
        <taxon>Gunneridae</taxon>
        <taxon>Pentapetalae</taxon>
        <taxon>asterids</taxon>
        <taxon>lamiids</taxon>
        <taxon>Solanales</taxon>
        <taxon>Solanaceae</taxon>
        <taxon>Solanoideae</taxon>
        <taxon>Datureae</taxon>
        <taxon>Datura</taxon>
    </lineage>
</organism>
<comment type="caution">
    <text evidence="2">The sequence shown here is derived from an EMBL/GenBank/DDBJ whole genome shotgun (WGS) entry which is preliminary data.</text>
</comment>
<keyword evidence="3" id="KW-1185">Reference proteome</keyword>
<dbReference type="Proteomes" id="UP000823775">
    <property type="component" value="Unassembled WGS sequence"/>
</dbReference>